<reference evidence="2" key="1">
    <citation type="submission" date="2022-01" db="EMBL/GenBank/DDBJ databases">
        <title>Pseudomonas sp. nov. isolated from Antarctic regolith.</title>
        <authorList>
            <person name="Novakova D."/>
            <person name="Sedlar K."/>
        </authorList>
    </citation>
    <scope>NUCLEOTIDE SEQUENCE</scope>
    <source>
        <strain evidence="2">P2647</strain>
    </source>
</reference>
<keyword evidence="3" id="KW-1185">Reference proteome</keyword>
<keyword evidence="1" id="KW-1133">Transmembrane helix</keyword>
<proteinExistence type="predicted"/>
<protein>
    <recommendedName>
        <fullName evidence="4">Conjugal transfer protein TrbI</fullName>
    </recommendedName>
</protein>
<gene>
    <name evidence="2" type="ORF">L4G47_19540</name>
</gene>
<keyword evidence="1" id="KW-0812">Transmembrane</keyword>
<dbReference type="Proteomes" id="UP001162905">
    <property type="component" value="Unassembled WGS sequence"/>
</dbReference>
<feature type="transmembrane region" description="Helical" evidence="1">
    <location>
        <begin position="26"/>
        <end position="48"/>
    </location>
</feature>
<dbReference type="EMBL" id="JAKJXH010000022">
    <property type="protein sequence ID" value="MCF7544390.1"/>
    <property type="molecule type" value="Genomic_DNA"/>
</dbReference>
<comment type="caution">
    <text evidence="2">The sequence shown here is derived from an EMBL/GenBank/DDBJ whole genome shotgun (WGS) entry which is preliminary data.</text>
</comment>
<evidence type="ECO:0008006" key="4">
    <source>
        <dbReference type="Google" id="ProtNLM"/>
    </source>
</evidence>
<evidence type="ECO:0000256" key="1">
    <source>
        <dbReference type="SAM" id="Phobius"/>
    </source>
</evidence>
<sequence>MAHAQPEIEALKQQERAAPLRRRRKIMIGVGCLLGIVVVGAATIITMLEHLETRNASFRPPMTSLEREQLLPPEPVLEVKPQVEGLRYGAAILPANQTASAESATPEGTSASAAALLFNSPPLPPAPSLLAAPGIRSGKPLGVAQAIHVHNGAR</sequence>
<keyword evidence="1" id="KW-0472">Membrane</keyword>
<dbReference type="RefSeq" id="WP_237253815.1">
    <property type="nucleotide sequence ID" value="NZ_JAKJXF010000020.1"/>
</dbReference>
<evidence type="ECO:0000313" key="2">
    <source>
        <dbReference type="EMBL" id="MCF7544390.1"/>
    </source>
</evidence>
<evidence type="ECO:0000313" key="3">
    <source>
        <dbReference type="Proteomes" id="UP001162905"/>
    </source>
</evidence>
<organism evidence="2 3">
    <name type="scientific">Pseudomonas petrae</name>
    <dbReference type="NCBI Taxonomy" id="2912190"/>
    <lineage>
        <taxon>Bacteria</taxon>
        <taxon>Pseudomonadati</taxon>
        <taxon>Pseudomonadota</taxon>
        <taxon>Gammaproteobacteria</taxon>
        <taxon>Pseudomonadales</taxon>
        <taxon>Pseudomonadaceae</taxon>
        <taxon>Pseudomonas</taxon>
    </lineage>
</organism>
<accession>A0ABS9I9V5</accession>
<name>A0ABS9I9V5_9PSED</name>